<dbReference type="SMART" id="SM00346">
    <property type="entry name" value="HTH_ICLR"/>
    <property type="match status" value="1"/>
</dbReference>
<dbReference type="PANTHER" id="PTHR30136">
    <property type="entry name" value="HELIX-TURN-HELIX TRANSCRIPTIONAL REGULATOR, ICLR FAMILY"/>
    <property type="match status" value="1"/>
</dbReference>
<dbReference type="InterPro" id="IPR036388">
    <property type="entry name" value="WH-like_DNA-bd_sf"/>
</dbReference>
<comment type="caution">
    <text evidence="4">The sequence shown here is derived from an EMBL/GenBank/DDBJ whole genome shotgun (WGS) entry which is preliminary data.</text>
</comment>
<gene>
    <name evidence="4" type="ORF">A33O_18444</name>
</gene>
<evidence type="ECO:0000313" key="5">
    <source>
        <dbReference type="Proteomes" id="UP000004622"/>
    </source>
</evidence>
<dbReference type="SUPFAM" id="SSF55781">
    <property type="entry name" value="GAF domain-like"/>
    <property type="match status" value="1"/>
</dbReference>
<dbReference type="PROSITE" id="PS51077">
    <property type="entry name" value="HTH_ICLR"/>
    <property type="match status" value="1"/>
</dbReference>
<dbReference type="InterPro" id="IPR050707">
    <property type="entry name" value="HTH_MetabolicPath_Reg"/>
</dbReference>
<dbReference type="Gene3D" id="3.30.450.40">
    <property type="match status" value="1"/>
</dbReference>
<sequence>MKLLHIKQHVIYKAMVTFCCRQAKSEDQMKSIDKAMEALKLLVASGGELRVGDTSRHLKVTRSSASRMLASLARGGLLEQDPSTQRYRAGYLAAQLAGGFHRQFDIVELAMKEMEELALQTAHTVWLGVLSGPEVVVLKTSRGVSANSVHR</sequence>
<dbReference type="Gene3D" id="1.10.10.10">
    <property type="entry name" value="Winged helix-like DNA-binding domain superfamily/Winged helix DNA-binding domain"/>
    <property type="match status" value="1"/>
</dbReference>
<dbReference type="InterPro" id="IPR036390">
    <property type="entry name" value="WH_DNA-bd_sf"/>
</dbReference>
<dbReference type="EMBL" id="AJXZ01000049">
    <property type="protein sequence ID" value="EIM72653.1"/>
    <property type="molecule type" value="Genomic_DNA"/>
</dbReference>
<organism evidence="4 5">
    <name type="scientific">Nitratireductor aquibiodomus RA22</name>
    <dbReference type="NCBI Taxonomy" id="1189611"/>
    <lineage>
        <taxon>Bacteria</taxon>
        <taxon>Pseudomonadati</taxon>
        <taxon>Pseudomonadota</taxon>
        <taxon>Alphaproteobacteria</taxon>
        <taxon>Hyphomicrobiales</taxon>
        <taxon>Phyllobacteriaceae</taxon>
        <taxon>Nitratireductor</taxon>
    </lineage>
</organism>
<dbReference type="OrthoDB" id="6811967at2"/>
<dbReference type="GO" id="GO:0045892">
    <property type="term" value="P:negative regulation of DNA-templated transcription"/>
    <property type="evidence" value="ECO:0007669"/>
    <property type="project" value="TreeGrafter"/>
</dbReference>
<dbReference type="SUPFAM" id="SSF46785">
    <property type="entry name" value="Winged helix' DNA-binding domain"/>
    <property type="match status" value="1"/>
</dbReference>
<evidence type="ECO:0000256" key="1">
    <source>
        <dbReference type="ARBA" id="ARBA00023015"/>
    </source>
</evidence>
<dbReference type="Pfam" id="PF09339">
    <property type="entry name" value="HTH_IclR"/>
    <property type="match status" value="1"/>
</dbReference>
<dbReference type="InterPro" id="IPR005471">
    <property type="entry name" value="Tscrpt_reg_IclR_N"/>
</dbReference>
<proteinExistence type="predicted"/>
<dbReference type="PANTHER" id="PTHR30136:SF35">
    <property type="entry name" value="HTH-TYPE TRANSCRIPTIONAL REGULATOR RV1719"/>
    <property type="match status" value="1"/>
</dbReference>
<dbReference type="Proteomes" id="UP000004622">
    <property type="component" value="Unassembled WGS sequence"/>
</dbReference>
<evidence type="ECO:0000313" key="4">
    <source>
        <dbReference type="EMBL" id="EIM72653.1"/>
    </source>
</evidence>
<dbReference type="AlphaFoldDB" id="I5BSV1"/>
<feature type="domain" description="HTH iclR-type" evidence="3">
    <location>
        <begin position="29"/>
        <end position="91"/>
    </location>
</feature>
<dbReference type="RefSeq" id="WP_007009960.1">
    <property type="nucleotide sequence ID" value="NZ_AJXZ01000049.1"/>
</dbReference>
<keyword evidence="2" id="KW-0804">Transcription</keyword>
<protein>
    <submittedName>
        <fullName evidence="4">Transcriptional regulator</fullName>
    </submittedName>
</protein>
<accession>I5BSV1</accession>
<name>I5BSV1_9HYPH</name>
<keyword evidence="1" id="KW-0805">Transcription regulation</keyword>
<dbReference type="GO" id="GO:0003677">
    <property type="term" value="F:DNA binding"/>
    <property type="evidence" value="ECO:0007669"/>
    <property type="project" value="InterPro"/>
</dbReference>
<dbReference type="GO" id="GO:0003700">
    <property type="term" value="F:DNA-binding transcription factor activity"/>
    <property type="evidence" value="ECO:0007669"/>
    <property type="project" value="TreeGrafter"/>
</dbReference>
<evidence type="ECO:0000259" key="3">
    <source>
        <dbReference type="PROSITE" id="PS51077"/>
    </source>
</evidence>
<evidence type="ECO:0000256" key="2">
    <source>
        <dbReference type="ARBA" id="ARBA00023163"/>
    </source>
</evidence>
<reference evidence="4 5" key="1">
    <citation type="journal article" date="2012" name="J. Bacteriol.">
        <title>Genome Sequence of Nitratireductor aquibiodomus Strain RA22.</title>
        <authorList>
            <person name="Singh A."/>
            <person name="Jangir P.K."/>
            <person name="Kumari C."/>
            <person name="Sharma R."/>
        </authorList>
    </citation>
    <scope>NUCLEOTIDE SEQUENCE [LARGE SCALE GENOMIC DNA]</scope>
    <source>
        <strain evidence="4 5">RA22</strain>
    </source>
</reference>
<dbReference type="InterPro" id="IPR029016">
    <property type="entry name" value="GAF-like_dom_sf"/>
</dbReference>